<dbReference type="PANTHER" id="PTHR32294:SF0">
    <property type="entry name" value="DNA POLYMERASE III SUBUNIT ALPHA"/>
    <property type="match status" value="1"/>
</dbReference>
<dbReference type="Pfam" id="PF01336">
    <property type="entry name" value="tRNA_anti-codon"/>
    <property type="match status" value="1"/>
</dbReference>
<dbReference type="InterPro" id="IPR004365">
    <property type="entry name" value="NA-bd_OB_tRNA"/>
</dbReference>
<dbReference type="AlphaFoldDB" id="A0A0F8YS60"/>
<feature type="region of interest" description="Disordered" evidence="1">
    <location>
        <begin position="1"/>
        <end position="26"/>
    </location>
</feature>
<proteinExistence type="predicted"/>
<evidence type="ECO:0000256" key="1">
    <source>
        <dbReference type="SAM" id="MobiDB-lite"/>
    </source>
</evidence>
<dbReference type="GO" id="GO:0003676">
    <property type="term" value="F:nucleic acid binding"/>
    <property type="evidence" value="ECO:0007669"/>
    <property type="project" value="InterPro"/>
</dbReference>
<feature type="compositionally biased region" description="Polar residues" evidence="1">
    <location>
        <begin position="1"/>
        <end position="11"/>
    </location>
</feature>
<feature type="domain" description="OB" evidence="2">
    <location>
        <begin position="81"/>
        <end position="156"/>
    </location>
</feature>
<gene>
    <name evidence="3" type="ORF">LCGC14_3059540</name>
</gene>
<evidence type="ECO:0000259" key="2">
    <source>
        <dbReference type="Pfam" id="PF01336"/>
    </source>
</evidence>
<dbReference type="InterPro" id="IPR012340">
    <property type="entry name" value="NA-bd_OB-fold"/>
</dbReference>
<dbReference type="PANTHER" id="PTHR32294">
    <property type="entry name" value="DNA POLYMERASE III SUBUNIT ALPHA"/>
    <property type="match status" value="1"/>
</dbReference>
<protein>
    <recommendedName>
        <fullName evidence="2">OB domain-containing protein</fullName>
    </recommendedName>
</protein>
<sequence>DIQKGQFSLFDNGQEGEEESFFKEEVPEEELDKGQRLVFEKEMLGLYVSGHPLKGREGQLTANSDMSLLDIRGEKDGAIKKVSGIISHLRTITTRKGDLMAFVDLEDMAATIEVIVFPSLFQKHRELIEEDKVISIKGRIDKKEDQIKLIALELIELKKGEQVEAKGDKDLVVRLSPVQCKQTTMLRLKDILRSNPGPTPVLFELVENDSVTKMKIGPDFKVDNNNRLIAEIMELLGAGSVVRRSQNVQKTAAAN</sequence>
<comment type="caution">
    <text evidence="3">The sequence shown here is derived from an EMBL/GenBank/DDBJ whole genome shotgun (WGS) entry which is preliminary data.</text>
</comment>
<organism evidence="3">
    <name type="scientific">marine sediment metagenome</name>
    <dbReference type="NCBI Taxonomy" id="412755"/>
    <lineage>
        <taxon>unclassified sequences</taxon>
        <taxon>metagenomes</taxon>
        <taxon>ecological metagenomes</taxon>
    </lineage>
</organism>
<dbReference type="CDD" id="cd04485">
    <property type="entry name" value="DnaE_OBF"/>
    <property type="match status" value="1"/>
</dbReference>
<name>A0A0F8YS60_9ZZZZ</name>
<dbReference type="EMBL" id="LAZR01064742">
    <property type="protein sequence ID" value="KKK56934.1"/>
    <property type="molecule type" value="Genomic_DNA"/>
</dbReference>
<accession>A0A0F8YS60</accession>
<dbReference type="InterPro" id="IPR004805">
    <property type="entry name" value="DnaE2/DnaE/PolC"/>
</dbReference>
<reference evidence="3" key="1">
    <citation type="journal article" date="2015" name="Nature">
        <title>Complex archaea that bridge the gap between prokaryotes and eukaryotes.</title>
        <authorList>
            <person name="Spang A."/>
            <person name="Saw J.H."/>
            <person name="Jorgensen S.L."/>
            <person name="Zaremba-Niedzwiedzka K."/>
            <person name="Martijn J."/>
            <person name="Lind A.E."/>
            <person name="van Eijk R."/>
            <person name="Schleper C."/>
            <person name="Guy L."/>
            <person name="Ettema T.J."/>
        </authorList>
    </citation>
    <scope>NUCLEOTIDE SEQUENCE</scope>
</reference>
<feature type="non-terminal residue" evidence="3">
    <location>
        <position position="1"/>
    </location>
</feature>
<dbReference type="GO" id="GO:0008408">
    <property type="term" value="F:3'-5' exonuclease activity"/>
    <property type="evidence" value="ECO:0007669"/>
    <property type="project" value="InterPro"/>
</dbReference>
<evidence type="ECO:0000313" key="3">
    <source>
        <dbReference type="EMBL" id="KKK56934.1"/>
    </source>
</evidence>
<dbReference type="Gene3D" id="2.40.50.140">
    <property type="entry name" value="Nucleic acid-binding proteins"/>
    <property type="match status" value="1"/>
</dbReference>
<dbReference type="GO" id="GO:0006260">
    <property type="term" value="P:DNA replication"/>
    <property type="evidence" value="ECO:0007669"/>
    <property type="project" value="InterPro"/>
</dbReference>